<dbReference type="Pfam" id="PF12245">
    <property type="entry name" value="Big_3_2"/>
    <property type="match status" value="1"/>
</dbReference>
<dbReference type="AlphaFoldDB" id="A0A9X3S3G4"/>
<dbReference type="RefSeq" id="WP_270038200.1">
    <property type="nucleotide sequence ID" value="NZ_JAPDOD010000002.1"/>
</dbReference>
<evidence type="ECO:0000313" key="3">
    <source>
        <dbReference type="EMBL" id="MDA0159478.1"/>
    </source>
</evidence>
<dbReference type="NCBIfam" id="NF047446">
    <property type="entry name" value="barrel_OmpL47"/>
    <property type="match status" value="3"/>
</dbReference>
<name>A0A9X3S3G4_9ACTN</name>
<proteinExistence type="predicted"/>
<sequence length="1271" mass="131840">MSPRIRIFLVAFAVLIFAVPTAQALASPFSVPSTCTSAAGPYALGSDDIAPSSAWQQGTAGTVSVPLAGTGVDKWEWKIDCGSTQTGTTGSIAITGDGTHILSHRAQDSGGGSWTPWVDDTVRIDHGIPTNTSAPLTGWVRGPYNFTVTGTDTLSPVTYEWRDGSTGPFTTGNVATVTGTGTHTFYTAVVDAAGNRNEVPHTIKVDGTAPTDSTTAPTGWQHNTVDITVAGSDAESGISYVQWDVDGVVNSGAIGVVLHITQQGTHTVKTRIVDNAGNDSGWTTHIVQVDINGPTDTTSVPSGWVQTGTVNVNVSGTDLNGSGITRIQWDLDNNASSGDVAGAGPVPVAVTGDGVHTLKTRITDAMGDVSGWNTYAIKIDTVNPTDTTSVSSGWQPQTSMQVTIQGTDAHSGIDYIEYKLDGVVGTSNGTATQVVNVTGQGEHTVETRVVDKAGNTSPWTARYVRLDATSPDNVTPVIGSTGWRTTSYSVVLNGTDSLSGIDSVYWKVDNGVEHSGTVSIETATVSGNGIHVLQTRVKDVAGNFSGWRSETVKIDNVAPTDTTNLPSGAVPNGRKIPVTGTDADSGFGSVEWQLDSDEVKTITQATILGSNGAHTLKTRVQDNAGNWSNWRTASFTINANLPMEDTDPPVDTTSIPTNWRTAAYTATVSGDDNGGTGVDYIEWRVDGSAIDSGPDGSTFTVSSDGEHEVETRVWDLAHNHSEWRTQTLNIDRTQPVITTTVPAAWTDTRVVTLSATDATSGVDHIEYTIDNGPTQTINAASGSFTLSGEGDFTIKQRVYDVAGQVTTWSQFHYKIDTVDPINTTVPAPTAWQTTTLSLDLTGTDAASGYDHGEWRVDGGAIHSGTTATVSTQGTQTLETRIVDVAGNVSAWNTETIKIDAVRPVNTTPRPSSAWSKTDYATTITGTDASPGSGISRTEYKLDGGAVVTTPGVSIATEGGHALLSRVVDAAGNASDWRVDEIGIDKAAPTLAVDCGSEAWRNSPATCTVSGSGGASGLPTLTGQIGSGSVSAVIGGAYAVDADGALTINFRAVDGAGNERLASAKVNIDHTSPSPAVTCSPGAGTTWFCIASAVDSQSGVAALAYSVDGSTPVAPAADGSFTVKKGSVTVYASDNAGNGAASAPVSLADRTPAPVKPVDPPAPRVHSESVLLRKGGAIALRLVGQLSLSTLDSATTVDLRPLAIGKGNFQFVLKIKTGKKTKTVTKTQAIKTGYSTRIQVKLGAVTNATVTLTVRRKSGKSWATYAGSTVKL</sequence>
<evidence type="ECO:0000256" key="1">
    <source>
        <dbReference type="SAM" id="SignalP"/>
    </source>
</evidence>
<evidence type="ECO:0000313" key="4">
    <source>
        <dbReference type="Proteomes" id="UP001149140"/>
    </source>
</evidence>
<dbReference type="InterPro" id="IPR022038">
    <property type="entry name" value="Ig-like_bact"/>
</dbReference>
<protein>
    <submittedName>
        <fullName evidence="3">Ig-like domain repeat protein</fullName>
    </submittedName>
</protein>
<reference evidence="3" key="1">
    <citation type="submission" date="2022-10" db="EMBL/GenBank/DDBJ databases">
        <title>The WGS of Solirubrobacter ginsenosidimutans DSM 21036.</title>
        <authorList>
            <person name="Jiang Z."/>
        </authorList>
    </citation>
    <scope>NUCLEOTIDE SEQUENCE</scope>
    <source>
        <strain evidence="3">DSM 21036</strain>
    </source>
</reference>
<keyword evidence="1" id="KW-0732">Signal</keyword>
<dbReference type="EMBL" id="JAPDOD010000002">
    <property type="protein sequence ID" value="MDA0159478.1"/>
    <property type="molecule type" value="Genomic_DNA"/>
</dbReference>
<feature type="signal peptide" evidence="1">
    <location>
        <begin position="1"/>
        <end position="24"/>
    </location>
</feature>
<keyword evidence="4" id="KW-1185">Reference proteome</keyword>
<dbReference type="InterPro" id="IPR058094">
    <property type="entry name" value="Ig-like_OmpL47-like"/>
</dbReference>
<accession>A0A9X3S3G4</accession>
<comment type="caution">
    <text evidence="3">The sequence shown here is derived from an EMBL/GenBank/DDBJ whole genome shotgun (WGS) entry which is preliminary data.</text>
</comment>
<feature type="chain" id="PRO_5040846526" evidence="1">
    <location>
        <begin position="25"/>
        <end position="1271"/>
    </location>
</feature>
<gene>
    <name evidence="3" type="ORF">OM076_04310</name>
</gene>
<feature type="domain" description="Ig-like" evidence="2">
    <location>
        <begin position="439"/>
        <end position="467"/>
    </location>
</feature>
<dbReference type="Proteomes" id="UP001149140">
    <property type="component" value="Unassembled WGS sequence"/>
</dbReference>
<organism evidence="3 4">
    <name type="scientific">Solirubrobacter ginsenosidimutans</name>
    <dbReference type="NCBI Taxonomy" id="490573"/>
    <lineage>
        <taxon>Bacteria</taxon>
        <taxon>Bacillati</taxon>
        <taxon>Actinomycetota</taxon>
        <taxon>Thermoleophilia</taxon>
        <taxon>Solirubrobacterales</taxon>
        <taxon>Solirubrobacteraceae</taxon>
        <taxon>Solirubrobacter</taxon>
    </lineage>
</organism>
<evidence type="ECO:0000259" key="2">
    <source>
        <dbReference type="Pfam" id="PF12245"/>
    </source>
</evidence>